<dbReference type="OrthoDB" id="12524at10239"/>
<dbReference type="Pfam" id="PF00718">
    <property type="entry name" value="Polyoma_coat"/>
    <property type="match status" value="1"/>
</dbReference>
<keyword evidence="9 15" id="KW-1145">T=7 icosahedral capsid protein</keyword>
<evidence type="ECO:0000256" key="7">
    <source>
        <dbReference type="ARBA" id="ARBA00022595"/>
    </source>
</evidence>
<evidence type="ECO:0000256" key="11">
    <source>
        <dbReference type="ARBA" id="ARBA00022890"/>
    </source>
</evidence>
<accession>A0A2S1CJI6</accession>
<evidence type="ECO:0000256" key="16">
    <source>
        <dbReference type="PIRSR" id="PIRSR003376-50"/>
    </source>
</evidence>
<evidence type="ECO:0000256" key="9">
    <source>
        <dbReference type="ARBA" id="ARBA00022828"/>
    </source>
</evidence>
<keyword evidence="13 16" id="KW-1015">Disulfide bond</keyword>
<evidence type="ECO:0000256" key="10">
    <source>
        <dbReference type="ARBA" id="ARBA00022844"/>
    </source>
</evidence>
<evidence type="ECO:0000313" key="18">
    <source>
        <dbReference type="Proteomes" id="UP000290434"/>
    </source>
</evidence>
<keyword evidence="11" id="KW-1164">Virus endocytosis by host</keyword>
<comment type="subcellular location">
    <subcellularLocation>
        <location evidence="1">Host nucleus</location>
    </subcellularLocation>
    <subcellularLocation>
        <location evidence="2">Virion</location>
    </subcellularLocation>
</comment>
<keyword evidence="12 15" id="KW-0426">Late protein</keyword>
<reference evidence="17" key="1">
    <citation type="submission" date="2017-12" db="EMBL/GenBank/DDBJ databases">
        <title>Identification of novel polyomaviruses in members of multiple mammalian orders.</title>
        <authorList>
            <person name="Ehlers B."/>
            <person name="Walter C."/>
            <person name="Liebmann S."/>
            <person name="Richter D."/>
            <person name="Ulrich R.G."/>
            <person name="Leendertz F.H."/>
            <person name="Calvignac-Spencer S."/>
        </authorList>
    </citation>
    <scope>NUCLEOTIDE SEQUENCE [LARGE SCALE GENOMIC DNA]</scope>
    <source>
        <strain evidence="17">9780 PI225</strain>
    </source>
</reference>
<dbReference type="InterPro" id="IPR011222">
    <property type="entry name" value="dsDNA_vir_gr_I_capsid"/>
</dbReference>
<evidence type="ECO:0000256" key="2">
    <source>
        <dbReference type="ARBA" id="ARBA00004328"/>
    </source>
</evidence>
<dbReference type="EMBL" id="MG654481">
    <property type="protein sequence ID" value="AWD33730.1"/>
    <property type="molecule type" value="Genomic_DNA"/>
</dbReference>
<dbReference type="SUPFAM" id="SSF88648">
    <property type="entry name" value="Group I dsDNA viruses"/>
    <property type="match status" value="1"/>
</dbReference>
<dbReference type="GeneID" id="41702076"/>
<evidence type="ECO:0000256" key="14">
    <source>
        <dbReference type="ARBA" id="ARBA00023296"/>
    </source>
</evidence>
<comment type="function">
    <text evidence="15">Forms an icosahedral capsid with a T=7 symmetry.</text>
</comment>
<keyword evidence="7" id="KW-1162">Viral penetration into host cytoplasm</keyword>
<feature type="disulfide bond" description="Interchain" evidence="16">
    <location>
        <position position="206"/>
    </location>
</feature>
<name>A0A2S1CJI6_9POLY</name>
<comment type="subunit">
    <text evidence="15">Homomultimer.</text>
</comment>
<dbReference type="RefSeq" id="YP_009552731.1">
    <property type="nucleotide sequence ID" value="NC_040634.1"/>
</dbReference>
<dbReference type="Gene3D" id="2.60.175.10">
    <property type="entry name" value="Capsid protein VP1,Polyomavirus"/>
    <property type="match status" value="1"/>
</dbReference>
<protein>
    <recommendedName>
        <fullName evidence="15">Capsid protein VP1</fullName>
    </recommendedName>
</protein>
<evidence type="ECO:0000256" key="8">
    <source>
        <dbReference type="ARBA" id="ARBA00022804"/>
    </source>
</evidence>
<sequence length="359" mass="40256">MSPPKRGQKPRPDPVPKLLIKGGIEVLGLRTGPDSTTTIELFLNPRMGQSPQSDYYGFSDNQRGATSRENEELINEELPRYSLGVVQLPMLNENLTDGVIMMWEAVSCKTEVVGINTLTTCHGFKKRFNPDPGHGAAMPIEGVNYHFFAVGGEPLELQFICEDYKAPYHAEAVKIPPKEKITNKAQVLDPTLKGILDKDGWYPVECWCPDPSKNENTRYFGTYTGGIQTPPVLQFTNSVTTILLDENGVGPLCKGDKLYVSAADICGFLTQPNDMQQFRGLPRYMSVTLRKRLVKNPYPISSLLNTIFNQSLPLMDGQKMEEQVEEVRVYQGVEELPGDPDMVRFINRFGQEESRIPHN</sequence>
<dbReference type="Proteomes" id="UP000290434">
    <property type="component" value="Segment"/>
</dbReference>
<evidence type="ECO:0000256" key="13">
    <source>
        <dbReference type="ARBA" id="ARBA00023157"/>
    </source>
</evidence>
<evidence type="ECO:0000256" key="6">
    <source>
        <dbReference type="ARBA" id="ARBA00022581"/>
    </source>
</evidence>
<dbReference type="GO" id="GO:0019062">
    <property type="term" value="P:virion attachment to host cell"/>
    <property type="evidence" value="ECO:0007669"/>
    <property type="project" value="UniProtKB-UniRule"/>
</dbReference>
<keyword evidence="6 15" id="KW-0945">Host-virus interaction</keyword>
<keyword evidence="10 15" id="KW-0946">Virion</keyword>
<proteinExistence type="inferred from homology"/>
<dbReference type="GO" id="GO:0075509">
    <property type="term" value="P:endocytosis involved in viral entry into host cell"/>
    <property type="evidence" value="ECO:0007669"/>
    <property type="project" value="UniProtKB-KW"/>
</dbReference>
<gene>
    <name evidence="17" type="primary">VP1</name>
</gene>
<evidence type="ECO:0000256" key="1">
    <source>
        <dbReference type="ARBA" id="ARBA00004147"/>
    </source>
</evidence>
<evidence type="ECO:0000256" key="3">
    <source>
        <dbReference type="ARBA" id="ARBA00006893"/>
    </source>
</evidence>
<evidence type="ECO:0000256" key="12">
    <source>
        <dbReference type="ARBA" id="ARBA00022921"/>
    </source>
</evidence>
<evidence type="ECO:0000313" key="17">
    <source>
        <dbReference type="EMBL" id="AWD33730.1"/>
    </source>
</evidence>
<dbReference type="PIRSF" id="PIRSF003376">
    <property type="entry name" value="Capsid_VP1_Polyomavir"/>
    <property type="match status" value="1"/>
</dbReference>
<keyword evidence="18" id="KW-1185">Reference proteome</keyword>
<keyword evidence="4 15" id="KW-0167">Capsid protein</keyword>
<evidence type="ECO:0000256" key="4">
    <source>
        <dbReference type="ARBA" id="ARBA00022561"/>
    </source>
</evidence>
<keyword evidence="8 15" id="KW-1161">Viral attachment to host cell</keyword>
<keyword evidence="5 15" id="KW-1048">Host nucleus</keyword>
<dbReference type="GO" id="GO:0039620">
    <property type="term" value="C:T=7 icosahedral viral capsid"/>
    <property type="evidence" value="ECO:0007669"/>
    <property type="project" value="UniProtKB-UniRule"/>
</dbReference>
<comment type="similarity">
    <text evidence="3 15">Belongs to the polyomaviruses coat protein VP1 family.</text>
</comment>
<dbReference type="GO" id="GO:0005198">
    <property type="term" value="F:structural molecule activity"/>
    <property type="evidence" value="ECO:0007669"/>
    <property type="project" value="UniProtKB-UniRule"/>
</dbReference>
<dbReference type="GO" id="GO:0042025">
    <property type="term" value="C:host cell nucleus"/>
    <property type="evidence" value="ECO:0007669"/>
    <property type="project" value="UniProtKB-SubCell"/>
</dbReference>
<evidence type="ECO:0000256" key="15">
    <source>
        <dbReference type="PIRNR" id="PIRNR003376"/>
    </source>
</evidence>
<dbReference type="KEGG" id="vg:41702076"/>
<dbReference type="InterPro" id="IPR000662">
    <property type="entry name" value="Capsid_VP1_Polyomavir"/>
</dbReference>
<organism evidence="17">
    <name type="scientific">Potamochoerus porcus polyomavirus 1</name>
    <dbReference type="NCBI Taxonomy" id="2170410"/>
    <lineage>
        <taxon>Viruses</taxon>
        <taxon>Monodnaviria</taxon>
        <taxon>Shotokuvirae</taxon>
        <taxon>Cossaviricota</taxon>
        <taxon>Papovaviricetes</taxon>
        <taxon>Sepolyvirales</taxon>
        <taxon>Polyomaviridae</taxon>
        <taxon>Epsilonpolyomavirus</taxon>
        <taxon>Epsilonpolyomavirus poporcus</taxon>
    </lineage>
</organism>
<evidence type="ECO:0000256" key="5">
    <source>
        <dbReference type="ARBA" id="ARBA00022562"/>
    </source>
</evidence>
<keyword evidence="14" id="KW-1160">Virus entry into host cell</keyword>
<dbReference type="InterPro" id="IPR036931">
    <property type="entry name" value="Polyomavir_VP1_sf"/>
</dbReference>